<keyword evidence="3" id="KW-0138">CF(0)</keyword>
<keyword evidence="4" id="KW-0375">Hydrogen ion transport</keyword>
<keyword evidence="5" id="KW-0406">Ion transport</keyword>
<evidence type="ECO:0000256" key="5">
    <source>
        <dbReference type="ARBA" id="ARBA00023065"/>
    </source>
</evidence>
<comment type="subcellular location">
    <subcellularLocation>
        <location evidence="1">Mitochondrion membrane</location>
    </subcellularLocation>
</comment>
<gene>
    <name evidence="9" type="primary">ymf39</name>
</gene>
<dbReference type="RefSeq" id="YP_665669.1">
    <property type="nucleotide sequence ID" value="NC_008239.1"/>
</dbReference>
<reference evidence="9" key="1">
    <citation type="journal article" date="1999" name="Plant Cell">
        <title>The complete mitochondrial DNA sequences of Nephroselmis olivacea and Pedinomonas minor: two radically different evolutionary patterns within the green algae.</title>
        <authorList>
            <person name="Turmel M."/>
            <person name="Lemieux C."/>
            <person name="Burger G."/>
            <person name="Lang B.F."/>
            <person name="Otis C."/>
            <person name="Plante I."/>
            <person name="Gray M.W."/>
        </authorList>
    </citation>
    <scope>NUCLEOTIDE SEQUENCE</scope>
    <source>
        <strain evidence="9">NIES-484</strain>
    </source>
</reference>
<evidence type="ECO:0000256" key="4">
    <source>
        <dbReference type="ARBA" id="ARBA00022781"/>
    </source>
</evidence>
<dbReference type="GO" id="GO:0015986">
    <property type="term" value="P:proton motive force-driven ATP synthesis"/>
    <property type="evidence" value="ECO:0007669"/>
    <property type="project" value="InterPro"/>
</dbReference>
<accession>Q9TCA1</accession>
<protein>
    <submittedName>
        <fullName evidence="9">Unidentified protein</fullName>
    </submittedName>
</protein>
<name>Q9TCA1_NEPOL</name>
<dbReference type="AlphaFoldDB" id="Q9TCA1"/>
<dbReference type="GO" id="GO:0045259">
    <property type="term" value="C:proton-transporting ATP synthase complex"/>
    <property type="evidence" value="ECO:0007669"/>
    <property type="project" value="UniProtKB-KW"/>
</dbReference>
<keyword evidence="2" id="KW-0813">Transport</keyword>
<geneLocation type="mitochondrion" evidence="9"/>
<evidence type="ECO:0000313" key="9">
    <source>
        <dbReference type="EMBL" id="AAF03196.1"/>
    </source>
</evidence>
<keyword evidence="6 9" id="KW-0496">Mitochondrion</keyword>
<dbReference type="Pfam" id="PF05405">
    <property type="entry name" value="Mt_ATP-synt_B"/>
    <property type="match status" value="1"/>
</dbReference>
<dbReference type="EMBL" id="AF110138">
    <property type="protein sequence ID" value="AAF03196.1"/>
    <property type="molecule type" value="Genomic_DNA"/>
</dbReference>
<proteinExistence type="predicted"/>
<feature type="transmembrane region" description="Helical" evidence="8">
    <location>
        <begin position="35"/>
        <end position="52"/>
    </location>
</feature>
<dbReference type="GO" id="GO:0031966">
    <property type="term" value="C:mitochondrial membrane"/>
    <property type="evidence" value="ECO:0007669"/>
    <property type="project" value="UniProtKB-SubCell"/>
</dbReference>
<evidence type="ECO:0000256" key="3">
    <source>
        <dbReference type="ARBA" id="ARBA00022547"/>
    </source>
</evidence>
<organism evidence="9">
    <name type="scientific">Nephroselmis olivacea</name>
    <name type="common">Green alga</name>
    <dbReference type="NCBI Taxonomy" id="31312"/>
    <lineage>
        <taxon>Eukaryota</taxon>
        <taxon>Viridiplantae</taxon>
        <taxon>Chlorophyta</taxon>
        <taxon>Nephroselmidophyceae</taxon>
        <taxon>Nephroselmidales</taxon>
        <taxon>Nephroselmidaceae</taxon>
        <taxon>Nephroselmis</taxon>
    </lineage>
</organism>
<keyword evidence="8" id="KW-1133">Transmembrane helix</keyword>
<evidence type="ECO:0000256" key="7">
    <source>
        <dbReference type="ARBA" id="ARBA00023136"/>
    </source>
</evidence>
<dbReference type="GeneID" id="4178051"/>
<evidence type="ECO:0000256" key="2">
    <source>
        <dbReference type="ARBA" id="ARBA00022448"/>
    </source>
</evidence>
<evidence type="ECO:0000256" key="6">
    <source>
        <dbReference type="ARBA" id="ARBA00023128"/>
    </source>
</evidence>
<evidence type="ECO:0000256" key="1">
    <source>
        <dbReference type="ARBA" id="ARBA00004325"/>
    </source>
</evidence>
<keyword evidence="7 8" id="KW-0472">Membrane</keyword>
<dbReference type="InterPro" id="IPR008688">
    <property type="entry name" value="ATP_synth_Bsub_B/MI25"/>
</dbReference>
<dbReference type="GO" id="GO:0015078">
    <property type="term" value="F:proton transmembrane transporter activity"/>
    <property type="evidence" value="ECO:0007669"/>
    <property type="project" value="InterPro"/>
</dbReference>
<evidence type="ECO:0000256" key="8">
    <source>
        <dbReference type="SAM" id="Phobius"/>
    </source>
</evidence>
<sequence length="184" mass="20832">MPFSLTRENLILFGFGFLAFITLSSKRIILYNAEILVALSFLLFLLFSLTYFRESVEDMFVARSESIQTDFQAYLDQKRKWLYLLTIETALSATKAPNQLLSHFSSTQGATIAKYQESNLQNRIISGIADKLETLEVTNRAMERKVQSGLGKGLRSGVLEEYSKSKGGFKKKFLQFGVSSLKKV</sequence>
<keyword evidence="8" id="KW-0812">Transmembrane</keyword>